<dbReference type="PANTHER" id="PTHR35046:SF18">
    <property type="entry name" value="RNA-DIRECTED DNA POLYMERASE"/>
    <property type="match status" value="1"/>
</dbReference>
<organism evidence="1 2">
    <name type="scientific">Tuber aestivum</name>
    <name type="common">summer truffle</name>
    <dbReference type="NCBI Taxonomy" id="59557"/>
    <lineage>
        <taxon>Eukaryota</taxon>
        <taxon>Fungi</taxon>
        <taxon>Dikarya</taxon>
        <taxon>Ascomycota</taxon>
        <taxon>Pezizomycotina</taxon>
        <taxon>Pezizomycetes</taxon>
        <taxon>Pezizales</taxon>
        <taxon>Tuberaceae</taxon>
        <taxon>Tuber</taxon>
    </lineage>
</organism>
<keyword evidence="2" id="KW-1185">Reference proteome</keyword>
<dbReference type="Gene3D" id="3.30.420.10">
    <property type="entry name" value="Ribonuclease H-like superfamily/Ribonuclease H"/>
    <property type="match status" value="1"/>
</dbReference>
<dbReference type="GO" id="GO:0003676">
    <property type="term" value="F:nucleic acid binding"/>
    <property type="evidence" value="ECO:0007669"/>
    <property type="project" value="InterPro"/>
</dbReference>
<dbReference type="Proteomes" id="UP001412239">
    <property type="component" value="Unassembled WGS sequence"/>
</dbReference>
<gene>
    <name evidence="1" type="ORF">GSTUAT00004626001</name>
</gene>
<proteinExistence type="predicted"/>
<dbReference type="SUPFAM" id="SSF53098">
    <property type="entry name" value="Ribonuclease H-like"/>
    <property type="match status" value="1"/>
</dbReference>
<dbReference type="InterPro" id="IPR012337">
    <property type="entry name" value="RNaseH-like_sf"/>
</dbReference>
<dbReference type="EMBL" id="LN891026">
    <property type="protein sequence ID" value="CUS11262.1"/>
    <property type="molecule type" value="Genomic_DNA"/>
</dbReference>
<dbReference type="AlphaFoldDB" id="A0A292PUH8"/>
<protein>
    <recommendedName>
        <fullName evidence="3">Integrase catalytic domain-containing protein</fullName>
    </recommendedName>
</protein>
<reference evidence="1" key="1">
    <citation type="submission" date="2015-10" db="EMBL/GenBank/DDBJ databases">
        <authorList>
            <person name="Regsiter A."/>
            <person name="william w."/>
        </authorList>
    </citation>
    <scope>NUCLEOTIDE SEQUENCE</scope>
    <source>
        <strain evidence="1">Montdore</strain>
    </source>
</reference>
<evidence type="ECO:0000313" key="2">
    <source>
        <dbReference type="Proteomes" id="UP001412239"/>
    </source>
</evidence>
<dbReference type="PANTHER" id="PTHR35046">
    <property type="entry name" value="ZINC KNUCKLE (CCHC-TYPE) FAMILY PROTEIN"/>
    <property type="match status" value="1"/>
</dbReference>
<name>A0A292PUH8_9PEZI</name>
<accession>A0A292PUH8</accession>
<feature type="non-terminal residue" evidence="1">
    <location>
        <position position="1"/>
    </location>
</feature>
<feature type="non-terminal residue" evidence="1">
    <location>
        <position position="55"/>
    </location>
</feature>
<evidence type="ECO:0008006" key="3">
    <source>
        <dbReference type="Google" id="ProtNLM"/>
    </source>
</evidence>
<sequence length="55" mass="6382">FSKIAHFLPLTTEISIKDLAPILLNEIWRLHGLPESIISDRDSQFTAKFWISLMQ</sequence>
<dbReference type="InterPro" id="IPR036397">
    <property type="entry name" value="RNaseH_sf"/>
</dbReference>
<evidence type="ECO:0000313" key="1">
    <source>
        <dbReference type="EMBL" id="CUS11262.1"/>
    </source>
</evidence>